<comment type="caution">
    <text evidence="1">The sequence shown here is derived from an EMBL/GenBank/DDBJ whole genome shotgun (WGS) entry which is preliminary data.</text>
</comment>
<organism evidence="1 2">
    <name type="scientific">Cichorium intybus</name>
    <name type="common">Chicory</name>
    <dbReference type="NCBI Taxonomy" id="13427"/>
    <lineage>
        <taxon>Eukaryota</taxon>
        <taxon>Viridiplantae</taxon>
        <taxon>Streptophyta</taxon>
        <taxon>Embryophyta</taxon>
        <taxon>Tracheophyta</taxon>
        <taxon>Spermatophyta</taxon>
        <taxon>Magnoliopsida</taxon>
        <taxon>eudicotyledons</taxon>
        <taxon>Gunneridae</taxon>
        <taxon>Pentapetalae</taxon>
        <taxon>asterids</taxon>
        <taxon>campanulids</taxon>
        <taxon>Asterales</taxon>
        <taxon>Asteraceae</taxon>
        <taxon>Cichorioideae</taxon>
        <taxon>Cichorieae</taxon>
        <taxon>Cichoriinae</taxon>
        <taxon>Cichorium</taxon>
    </lineage>
</organism>
<gene>
    <name evidence="1" type="ORF">L2E82_18390</name>
</gene>
<evidence type="ECO:0000313" key="1">
    <source>
        <dbReference type="EMBL" id="KAI3767961.1"/>
    </source>
</evidence>
<evidence type="ECO:0000313" key="2">
    <source>
        <dbReference type="Proteomes" id="UP001055811"/>
    </source>
</evidence>
<dbReference type="EMBL" id="CM042011">
    <property type="protein sequence ID" value="KAI3767961.1"/>
    <property type="molecule type" value="Genomic_DNA"/>
</dbReference>
<name>A0ACB9FAG8_CICIN</name>
<proteinExistence type="predicted"/>
<reference evidence="2" key="1">
    <citation type="journal article" date="2022" name="Mol. Ecol. Resour.">
        <title>The genomes of chicory, endive, great burdock and yacon provide insights into Asteraceae palaeo-polyploidization history and plant inulin production.</title>
        <authorList>
            <person name="Fan W."/>
            <person name="Wang S."/>
            <person name="Wang H."/>
            <person name="Wang A."/>
            <person name="Jiang F."/>
            <person name="Liu H."/>
            <person name="Zhao H."/>
            <person name="Xu D."/>
            <person name="Zhang Y."/>
        </authorList>
    </citation>
    <scope>NUCLEOTIDE SEQUENCE [LARGE SCALE GENOMIC DNA]</scope>
    <source>
        <strain evidence="2">cv. Punajuju</strain>
    </source>
</reference>
<dbReference type="Proteomes" id="UP001055811">
    <property type="component" value="Linkage Group LG03"/>
</dbReference>
<sequence>MKSPAIMLEMNKTRLCYAVNHGKFEILLQVAFGRAIGGKGLCSVLLDDTLPHAFSVSTQTLHKKHLSLGDREENESRSEIMVNRRIWAEWSVNNFNRKGRPLSLIVM</sequence>
<accession>A0ACB9FAG8</accession>
<reference evidence="1 2" key="2">
    <citation type="journal article" date="2022" name="Mol. Ecol. Resour.">
        <title>The genomes of chicory, endive, great burdock and yacon provide insights into Asteraceae paleo-polyploidization history and plant inulin production.</title>
        <authorList>
            <person name="Fan W."/>
            <person name="Wang S."/>
            <person name="Wang H."/>
            <person name="Wang A."/>
            <person name="Jiang F."/>
            <person name="Liu H."/>
            <person name="Zhao H."/>
            <person name="Xu D."/>
            <person name="Zhang Y."/>
        </authorList>
    </citation>
    <scope>NUCLEOTIDE SEQUENCE [LARGE SCALE GENOMIC DNA]</scope>
    <source>
        <strain evidence="2">cv. Punajuju</strain>
        <tissue evidence="1">Leaves</tissue>
    </source>
</reference>
<keyword evidence="2" id="KW-1185">Reference proteome</keyword>
<protein>
    <submittedName>
        <fullName evidence="1">Uncharacterized protein</fullName>
    </submittedName>
</protein>